<proteinExistence type="predicted"/>
<reference evidence="2 3" key="1">
    <citation type="submission" date="2019-09" db="EMBL/GenBank/DDBJ databases">
        <title>Phylogeny of genus Pseudoclavibacter and closely related genus.</title>
        <authorList>
            <person name="Li Y."/>
        </authorList>
    </citation>
    <scope>NUCLEOTIDE SEQUENCE [LARGE SCALE GENOMIC DNA]</scope>
    <source>
        <strain evidence="2 3">THG-MD12</strain>
    </source>
</reference>
<dbReference type="GO" id="GO:0016740">
    <property type="term" value="F:transferase activity"/>
    <property type="evidence" value="ECO:0007669"/>
    <property type="project" value="UniProtKB-KW"/>
</dbReference>
<accession>A0A7J5B4Z7</accession>
<evidence type="ECO:0000256" key="1">
    <source>
        <dbReference type="SAM" id="MobiDB-lite"/>
    </source>
</evidence>
<comment type="caution">
    <text evidence="2">The sequence shown here is derived from an EMBL/GenBank/DDBJ whole genome shotgun (WGS) entry which is preliminary data.</text>
</comment>
<protein>
    <submittedName>
        <fullName evidence="2">Glycosyltransferase</fullName>
    </submittedName>
</protein>
<name>A0A7J5B4Z7_9MICO</name>
<dbReference type="OrthoDB" id="5142720at2"/>
<feature type="region of interest" description="Disordered" evidence="1">
    <location>
        <begin position="195"/>
        <end position="220"/>
    </location>
</feature>
<dbReference type="Gene3D" id="3.40.50.2000">
    <property type="entry name" value="Glycogen Phosphorylase B"/>
    <property type="match status" value="1"/>
</dbReference>
<organism evidence="2 3">
    <name type="scientific">Pseudoclavibacter terrae</name>
    <dbReference type="NCBI Taxonomy" id="1530195"/>
    <lineage>
        <taxon>Bacteria</taxon>
        <taxon>Bacillati</taxon>
        <taxon>Actinomycetota</taxon>
        <taxon>Actinomycetes</taxon>
        <taxon>Micrococcales</taxon>
        <taxon>Microbacteriaceae</taxon>
        <taxon>Pseudoclavibacter</taxon>
    </lineage>
</organism>
<evidence type="ECO:0000313" key="3">
    <source>
        <dbReference type="Proteomes" id="UP000490386"/>
    </source>
</evidence>
<dbReference type="Proteomes" id="UP000490386">
    <property type="component" value="Unassembled WGS sequence"/>
</dbReference>
<dbReference type="RefSeq" id="WP_151422248.1">
    <property type="nucleotide sequence ID" value="NZ_CANKVH010000011.1"/>
</dbReference>
<sequence length="384" mass="41433">MRMLYVVESTPTIDARTGDGSSLIPYHVALAMPAHVSLEIVTFSGSNTVDETLRARASRIHELPQRGLRDAQMLSLVARESVGTARRMTASSRRVVRELSRAADATLVHGPHLLSLLDAVVGPCAYQSVDPWSFRLEMEAVAASGPRALYRRSLARARLARERDLPRHIALATVGRADAERWRTELERDVEAIPNGVARGPGSEQRRAGRPERPTLSFTGSLDYTPNIESATRLVREIAPVVWAQEPTARILIAGRNPVDEVLALASDRVQVLANVPSMSEVYAASDIAVFADVSGLGIRNSVSEALAAGTPVVATPIAAREQPDHALLTVVSEAESFGGRTLDLLRAVRAAPRSRHQIGASTPMRSWEDAAGEYLAILGAASR</sequence>
<dbReference type="AlphaFoldDB" id="A0A7J5B4Z7"/>
<dbReference type="SUPFAM" id="SSF53756">
    <property type="entry name" value="UDP-Glycosyltransferase/glycogen phosphorylase"/>
    <property type="match status" value="1"/>
</dbReference>
<feature type="compositionally biased region" description="Basic and acidic residues" evidence="1">
    <location>
        <begin position="204"/>
        <end position="213"/>
    </location>
</feature>
<gene>
    <name evidence="2" type="ORF">F8O03_02530</name>
</gene>
<keyword evidence="2" id="KW-0808">Transferase</keyword>
<dbReference type="Pfam" id="PF13692">
    <property type="entry name" value="Glyco_trans_1_4"/>
    <property type="match status" value="1"/>
</dbReference>
<keyword evidence="3" id="KW-1185">Reference proteome</keyword>
<evidence type="ECO:0000313" key="2">
    <source>
        <dbReference type="EMBL" id="KAB1639236.1"/>
    </source>
</evidence>
<dbReference type="EMBL" id="WBJX01000001">
    <property type="protein sequence ID" value="KAB1639236.1"/>
    <property type="molecule type" value="Genomic_DNA"/>
</dbReference>